<evidence type="ECO:0000256" key="1">
    <source>
        <dbReference type="ARBA" id="ARBA00004651"/>
    </source>
</evidence>
<feature type="transmembrane region" description="Helical" evidence="6">
    <location>
        <begin position="219"/>
        <end position="239"/>
    </location>
</feature>
<name>H1Z120_9EURY</name>
<dbReference type="PROSITE" id="PS50850">
    <property type="entry name" value="MFS"/>
    <property type="match status" value="1"/>
</dbReference>
<keyword evidence="2" id="KW-1003">Cell membrane</keyword>
<gene>
    <name evidence="8" type="ORF">Metlim_0355</name>
</gene>
<proteinExistence type="predicted"/>
<feature type="transmembrane region" description="Helical" evidence="6">
    <location>
        <begin position="191"/>
        <end position="213"/>
    </location>
</feature>
<dbReference type="Pfam" id="PF07690">
    <property type="entry name" value="MFS_1"/>
    <property type="match status" value="1"/>
</dbReference>
<dbReference type="RefSeq" id="WP_004076135.1">
    <property type="nucleotide sequence ID" value="NZ_CM001436.1"/>
</dbReference>
<keyword evidence="4 6" id="KW-1133">Transmembrane helix</keyword>
<dbReference type="STRING" id="937775.Metlim_0355"/>
<feature type="transmembrane region" description="Helical" evidence="6">
    <location>
        <begin position="275"/>
        <end position="300"/>
    </location>
</feature>
<dbReference type="GO" id="GO:0022857">
    <property type="term" value="F:transmembrane transporter activity"/>
    <property type="evidence" value="ECO:0007669"/>
    <property type="project" value="InterPro"/>
</dbReference>
<keyword evidence="5 6" id="KW-0472">Membrane</keyword>
<feature type="transmembrane region" description="Helical" evidence="6">
    <location>
        <begin position="307"/>
        <end position="328"/>
    </location>
</feature>
<dbReference type="OrthoDB" id="117970at2157"/>
<reference evidence="8 9" key="1">
    <citation type="submission" date="2011-10" db="EMBL/GenBank/DDBJ databases">
        <title>The Improved High-Quality Draft genome of Methanoplanus limicola DSM 2279.</title>
        <authorList>
            <consortium name="US DOE Joint Genome Institute (JGI-PGF)"/>
            <person name="Lucas S."/>
            <person name="Copeland A."/>
            <person name="Lapidus A."/>
            <person name="Glavina del Rio T."/>
            <person name="Dalin E."/>
            <person name="Tice H."/>
            <person name="Bruce D."/>
            <person name="Goodwin L."/>
            <person name="Pitluck S."/>
            <person name="Peters L."/>
            <person name="Mikhailova N."/>
            <person name="Lu M."/>
            <person name="Kyrpides N."/>
            <person name="Mavromatis K."/>
            <person name="Ivanova N."/>
            <person name="Markowitz V."/>
            <person name="Cheng J.-F."/>
            <person name="Hugenholtz P."/>
            <person name="Woyke T."/>
            <person name="Wu D."/>
            <person name="Wirth R."/>
            <person name="Brambilla E.-M."/>
            <person name="Klenk H.-P."/>
            <person name="Eisen J.A."/>
        </authorList>
    </citation>
    <scope>NUCLEOTIDE SEQUENCE [LARGE SCALE GENOMIC DNA]</scope>
    <source>
        <strain evidence="8 9">DSM 2279</strain>
    </source>
</reference>
<dbReference type="InterPro" id="IPR036259">
    <property type="entry name" value="MFS_trans_sf"/>
</dbReference>
<dbReference type="InterPro" id="IPR020846">
    <property type="entry name" value="MFS_dom"/>
</dbReference>
<evidence type="ECO:0000256" key="2">
    <source>
        <dbReference type="ARBA" id="ARBA00022475"/>
    </source>
</evidence>
<dbReference type="InterPro" id="IPR050189">
    <property type="entry name" value="MFS_Efflux_Transporters"/>
</dbReference>
<evidence type="ECO:0000313" key="8">
    <source>
        <dbReference type="EMBL" id="EHQ34496.1"/>
    </source>
</evidence>
<dbReference type="InterPro" id="IPR011701">
    <property type="entry name" value="MFS"/>
</dbReference>
<organism evidence="8 9">
    <name type="scientific">Methanoplanus limicola DSM 2279</name>
    <dbReference type="NCBI Taxonomy" id="937775"/>
    <lineage>
        <taxon>Archaea</taxon>
        <taxon>Methanobacteriati</taxon>
        <taxon>Methanobacteriota</taxon>
        <taxon>Stenosarchaea group</taxon>
        <taxon>Methanomicrobia</taxon>
        <taxon>Methanomicrobiales</taxon>
        <taxon>Methanomicrobiaceae</taxon>
        <taxon>Methanoplanus</taxon>
    </lineage>
</organism>
<evidence type="ECO:0000256" key="3">
    <source>
        <dbReference type="ARBA" id="ARBA00022692"/>
    </source>
</evidence>
<feature type="transmembrane region" description="Helical" evidence="6">
    <location>
        <begin position="334"/>
        <end position="354"/>
    </location>
</feature>
<feature type="transmembrane region" description="Helical" evidence="6">
    <location>
        <begin position="251"/>
        <end position="269"/>
    </location>
</feature>
<feature type="transmembrane region" description="Helical" evidence="6">
    <location>
        <begin position="7"/>
        <end position="29"/>
    </location>
</feature>
<feature type="domain" description="Major facilitator superfamily (MFS) profile" evidence="7">
    <location>
        <begin position="1"/>
        <end position="364"/>
    </location>
</feature>
<keyword evidence="9" id="KW-1185">Reference proteome</keyword>
<evidence type="ECO:0000256" key="5">
    <source>
        <dbReference type="ARBA" id="ARBA00023136"/>
    </source>
</evidence>
<evidence type="ECO:0000256" key="4">
    <source>
        <dbReference type="ARBA" id="ARBA00022989"/>
    </source>
</evidence>
<evidence type="ECO:0000259" key="7">
    <source>
        <dbReference type="PROSITE" id="PS50850"/>
    </source>
</evidence>
<dbReference type="Gene3D" id="1.20.1250.20">
    <property type="entry name" value="MFS general substrate transporter like domains"/>
    <property type="match status" value="1"/>
</dbReference>
<protein>
    <submittedName>
        <fullName evidence="8">Major facilitator superfamily MFS_1</fullName>
    </submittedName>
</protein>
<dbReference type="PANTHER" id="PTHR43124">
    <property type="entry name" value="PURINE EFFLUX PUMP PBUE"/>
    <property type="match status" value="1"/>
</dbReference>
<dbReference type="HOGENOM" id="CLU_061499_0_0_2"/>
<keyword evidence="3 6" id="KW-0812">Transmembrane</keyword>
<comment type="subcellular location">
    <subcellularLocation>
        <location evidence="1">Cell membrane</location>
        <topology evidence="1">Multi-pass membrane protein</topology>
    </subcellularLocation>
</comment>
<feature type="transmembrane region" description="Helical" evidence="6">
    <location>
        <begin position="66"/>
        <end position="85"/>
    </location>
</feature>
<dbReference type="PANTHER" id="PTHR43124:SF9">
    <property type="entry name" value="SUGAR TRANSPORT FAMILY PROTEIN"/>
    <property type="match status" value="1"/>
</dbReference>
<feature type="transmembrane region" description="Helical" evidence="6">
    <location>
        <begin position="149"/>
        <end position="170"/>
    </location>
</feature>
<dbReference type="EMBL" id="CM001436">
    <property type="protein sequence ID" value="EHQ34496.1"/>
    <property type="molecule type" value="Genomic_DNA"/>
</dbReference>
<feature type="transmembrane region" description="Helical" evidence="6">
    <location>
        <begin position="35"/>
        <end position="54"/>
    </location>
</feature>
<evidence type="ECO:0000256" key="6">
    <source>
        <dbReference type="SAM" id="Phobius"/>
    </source>
</evidence>
<evidence type="ECO:0000313" key="9">
    <source>
        <dbReference type="Proteomes" id="UP000005741"/>
    </source>
</evidence>
<dbReference type="InParanoid" id="H1Z120"/>
<dbReference type="SUPFAM" id="SSF103473">
    <property type="entry name" value="MFS general substrate transporter"/>
    <property type="match status" value="1"/>
</dbReference>
<feature type="transmembrane region" description="Helical" evidence="6">
    <location>
        <begin position="124"/>
        <end position="143"/>
    </location>
</feature>
<sequence>MKERISILLGMVAVMALSNAVVPVLPFFAYESPGVQGAIFSAYFFGAFLTVFPAGTLSDRIGKIPLIRAGLIMTIISGLLIYLFPVALPVVIFRLIEGIGAGMFVVCAMSWVNEQEDHKKLAGYIIAALNLGLLTGLVAGGALDPYFGATGGVTVFTVLTFIPLLIHLYAREDVTESTAPPADIMAILADYKWLYVSAVVLVGATGVVTALYPEFTDEAPLMLSLQIGIMNFSTMVSSVIAPKLDLKPVPVIRVGSVMMGLLVIAGYFVPGISLIAIFSVFSMIGLIAGFIMVGQMGFLAETGYRQGTVIGLLTVSSYAGMTFMPFFAGVIAEYSYFTSFVIVGFLSLLMSLLIGRCRCTLPVK</sequence>
<dbReference type="AlphaFoldDB" id="H1Z120"/>
<dbReference type="GO" id="GO:0005886">
    <property type="term" value="C:plasma membrane"/>
    <property type="evidence" value="ECO:0007669"/>
    <property type="project" value="UniProtKB-SubCell"/>
</dbReference>
<dbReference type="Proteomes" id="UP000005741">
    <property type="component" value="Chromosome"/>
</dbReference>
<feature type="transmembrane region" description="Helical" evidence="6">
    <location>
        <begin position="91"/>
        <end position="112"/>
    </location>
</feature>
<accession>H1Z120</accession>